<accession>A0A3S9VTN4</accession>
<feature type="domain" description="RNA polymerase sigma factor 70 region 4 type 2" evidence="6">
    <location>
        <begin position="123"/>
        <end position="175"/>
    </location>
</feature>
<dbReference type="SUPFAM" id="SSF88659">
    <property type="entry name" value="Sigma3 and sigma4 domains of RNA polymerase sigma factors"/>
    <property type="match status" value="1"/>
</dbReference>
<evidence type="ECO:0000313" key="7">
    <source>
        <dbReference type="EMBL" id="AZS29841.1"/>
    </source>
</evidence>
<dbReference type="GO" id="GO:0006352">
    <property type="term" value="P:DNA-templated transcription initiation"/>
    <property type="evidence" value="ECO:0007669"/>
    <property type="project" value="InterPro"/>
</dbReference>
<keyword evidence="8" id="KW-1185">Reference proteome</keyword>
<dbReference type="GO" id="GO:0003677">
    <property type="term" value="F:DNA binding"/>
    <property type="evidence" value="ECO:0007669"/>
    <property type="project" value="InterPro"/>
</dbReference>
<dbReference type="EMBL" id="CP032819">
    <property type="protein sequence ID" value="AZS29841.1"/>
    <property type="molecule type" value="Genomic_DNA"/>
</dbReference>
<dbReference type="KEGG" id="buy:D8S85_09975"/>
<dbReference type="SUPFAM" id="SSF88946">
    <property type="entry name" value="Sigma2 domain of RNA polymerase sigma factors"/>
    <property type="match status" value="1"/>
</dbReference>
<dbReference type="PANTHER" id="PTHR43133:SF51">
    <property type="entry name" value="RNA POLYMERASE SIGMA FACTOR"/>
    <property type="match status" value="1"/>
</dbReference>
<dbReference type="OrthoDB" id="9780326at2"/>
<dbReference type="CDD" id="cd06171">
    <property type="entry name" value="Sigma70_r4"/>
    <property type="match status" value="1"/>
</dbReference>
<protein>
    <submittedName>
        <fullName evidence="7">Sigma-70 family RNA polymerase sigma factor</fullName>
    </submittedName>
</protein>
<sequence length="189" mass="22350">MNEISDEDIVRMFHSGNEGEKAFRLLVEKYSERLYWHIRKIVIGHEDSDDVLQNTFIKIWKGLKEFRYEAKLFTWMYRVATNEAINFLSEKRRKTYGNSKEITPSLENQLESDSFFCGDSIQRELQKAVLKLPERQRLVFNMKYFDDMKYEDIAEVLDVAVGTLKATYHNAVKKIEESLKISDTLPSFE</sequence>
<dbReference type="Gene3D" id="1.10.1740.10">
    <property type="match status" value="1"/>
</dbReference>
<evidence type="ECO:0000313" key="8">
    <source>
        <dbReference type="Proteomes" id="UP000270673"/>
    </source>
</evidence>
<keyword evidence="4" id="KW-0804">Transcription</keyword>
<keyword evidence="2" id="KW-0805">Transcription regulation</keyword>
<organism evidence="7 8">
    <name type="scientific">Butyricimonas faecalis</name>
    <dbReference type="NCBI Taxonomy" id="2093856"/>
    <lineage>
        <taxon>Bacteria</taxon>
        <taxon>Pseudomonadati</taxon>
        <taxon>Bacteroidota</taxon>
        <taxon>Bacteroidia</taxon>
        <taxon>Bacteroidales</taxon>
        <taxon>Odoribacteraceae</taxon>
        <taxon>Butyricimonas</taxon>
    </lineage>
</organism>
<dbReference type="InterPro" id="IPR007627">
    <property type="entry name" value="RNA_pol_sigma70_r2"/>
</dbReference>
<dbReference type="InterPro" id="IPR013325">
    <property type="entry name" value="RNA_pol_sigma_r2"/>
</dbReference>
<evidence type="ECO:0000256" key="3">
    <source>
        <dbReference type="ARBA" id="ARBA00023082"/>
    </source>
</evidence>
<dbReference type="InterPro" id="IPR039425">
    <property type="entry name" value="RNA_pol_sigma-70-like"/>
</dbReference>
<dbReference type="Pfam" id="PF08281">
    <property type="entry name" value="Sigma70_r4_2"/>
    <property type="match status" value="1"/>
</dbReference>
<dbReference type="InterPro" id="IPR036388">
    <property type="entry name" value="WH-like_DNA-bd_sf"/>
</dbReference>
<evidence type="ECO:0000259" key="5">
    <source>
        <dbReference type="Pfam" id="PF04542"/>
    </source>
</evidence>
<dbReference type="InterPro" id="IPR014284">
    <property type="entry name" value="RNA_pol_sigma-70_dom"/>
</dbReference>
<dbReference type="InterPro" id="IPR013324">
    <property type="entry name" value="RNA_pol_sigma_r3/r4-like"/>
</dbReference>
<dbReference type="Proteomes" id="UP000270673">
    <property type="component" value="Chromosome"/>
</dbReference>
<dbReference type="PANTHER" id="PTHR43133">
    <property type="entry name" value="RNA POLYMERASE ECF-TYPE SIGMA FACTO"/>
    <property type="match status" value="1"/>
</dbReference>
<proteinExistence type="inferred from homology"/>
<evidence type="ECO:0000256" key="2">
    <source>
        <dbReference type="ARBA" id="ARBA00023015"/>
    </source>
</evidence>
<feature type="domain" description="RNA polymerase sigma-70 region 2" evidence="5">
    <location>
        <begin position="26"/>
        <end position="93"/>
    </location>
</feature>
<dbReference type="RefSeq" id="WP_106480565.1">
    <property type="nucleotide sequence ID" value="NZ_CP032819.1"/>
</dbReference>
<dbReference type="InterPro" id="IPR013249">
    <property type="entry name" value="RNA_pol_sigma70_r4_t2"/>
</dbReference>
<evidence type="ECO:0000259" key="6">
    <source>
        <dbReference type="Pfam" id="PF08281"/>
    </source>
</evidence>
<evidence type="ECO:0000256" key="4">
    <source>
        <dbReference type="ARBA" id="ARBA00023163"/>
    </source>
</evidence>
<comment type="similarity">
    <text evidence="1">Belongs to the sigma-70 factor family. ECF subfamily.</text>
</comment>
<evidence type="ECO:0000256" key="1">
    <source>
        <dbReference type="ARBA" id="ARBA00010641"/>
    </source>
</evidence>
<dbReference type="NCBIfam" id="TIGR02937">
    <property type="entry name" value="sigma70-ECF"/>
    <property type="match status" value="1"/>
</dbReference>
<dbReference type="Pfam" id="PF04542">
    <property type="entry name" value="Sigma70_r2"/>
    <property type="match status" value="1"/>
</dbReference>
<dbReference type="AlphaFoldDB" id="A0A3S9VTN4"/>
<gene>
    <name evidence="7" type="ORF">D8S85_09975</name>
</gene>
<name>A0A3S9VTN4_9BACT</name>
<dbReference type="GO" id="GO:0016987">
    <property type="term" value="F:sigma factor activity"/>
    <property type="evidence" value="ECO:0007669"/>
    <property type="project" value="UniProtKB-KW"/>
</dbReference>
<keyword evidence="3" id="KW-0731">Sigma factor</keyword>
<reference evidence="7 8" key="1">
    <citation type="submission" date="2018-10" db="EMBL/GenBank/DDBJ databases">
        <title>Butyricimonas faecalis sp. nov., isolated from human faeces and emended description of the genus Butyricimonas.</title>
        <authorList>
            <person name="Le Roy T."/>
            <person name="Van der Smissen P."/>
            <person name="Paquot A."/>
            <person name="Delzenne N."/>
            <person name="Muccioli G."/>
            <person name="Collet J.-F."/>
            <person name="Cani P.D."/>
        </authorList>
    </citation>
    <scope>NUCLEOTIDE SEQUENCE [LARGE SCALE GENOMIC DNA]</scope>
    <source>
        <strain evidence="7 8">H184</strain>
    </source>
</reference>
<dbReference type="Gene3D" id="1.10.10.10">
    <property type="entry name" value="Winged helix-like DNA-binding domain superfamily/Winged helix DNA-binding domain"/>
    <property type="match status" value="1"/>
</dbReference>